<dbReference type="EMBL" id="CAJNOK010045013">
    <property type="protein sequence ID" value="CAF1577093.1"/>
    <property type="molecule type" value="Genomic_DNA"/>
</dbReference>
<evidence type="ECO:0000259" key="2">
    <source>
        <dbReference type="Pfam" id="PF25779"/>
    </source>
</evidence>
<feature type="compositionally biased region" description="Polar residues" evidence="1">
    <location>
        <begin position="56"/>
        <end position="101"/>
    </location>
</feature>
<feature type="non-terminal residue" evidence="3">
    <location>
        <position position="142"/>
    </location>
</feature>
<organism evidence="3 5">
    <name type="scientific">Didymodactylos carnosus</name>
    <dbReference type="NCBI Taxonomy" id="1234261"/>
    <lineage>
        <taxon>Eukaryota</taxon>
        <taxon>Metazoa</taxon>
        <taxon>Spiralia</taxon>
        <taxon>Gnathifera</taxon>
        <taxon>Rotifera</taxon>
        <taxon>Eurotatoria</taxon>
        <taxon>Bdelloidea</taxon>
        <taxon>Philodinida</taxon>
        <taxon>Philodinidae</taxon>
        <taxon>Didymodactylos</taxon>
    </lineage>
</organism>
<proteinExistence type="predicted"/>
<sequence length="142" mass="15741">NDPASNKNVSNNHEPKEKRQFLRRGQGIARFQAPPKRREKRSKSVEPDSLTRSKRPTSANSGIIASNRLSNVQQKPRSASTSSSGRQTPTQANRNSTVNQKSKAKPAPTTNRTAKTRLEQQQPEKSVQSARQTPLQPAMTIT</sequence>
<protein>
    <recommendedName>
        <fullName evidence="2">CENPJ tubulin-binding region domain-containing protein</fullName>
    </recommendedName>
</protein>
<feature type="compositionally biased region" description="Basic and acidic residues" evidence="1">
    <location>
        <begin position="42"/>
        <end position="51"/>
    </location>
</feature>
<dbReference type="Pfam" id="PF25779">
    <property type="entry name" value="Tubulin-bind_CPAP"/>
    <property type="match status" value="1"/>
</dbReference>
<dbReference type="EMBL" id="CAJOBA010067980">
    <property type="protein sequence ID" value="CAF4374707.1"/>
    <property type="molecule type" value="Genomic_DNA"/>
</dbReference>
<comment type="caution">
    <text evidence="3">The sequence shown here is derived from an EMBL/GenBank/DDBJ whole genome shotgun (WGS) entry which is preliminary data.</text>
</comment>
<evidence type="ECO:0000256" key="1">
    <source>
        <dbReference type="SAM" id="MobiDB-lite"/>
    </source>
</evidence>
<feature type="non-terminal residue" evidence="3">
    <location>
        <position position="1"/>
    </location>
</feature>
<evidence type="ECO:0000313" key="5">
    <source>
        <dbReference type="Proteomes" id="UP000677228"/>
    </source>
</evidence>
<dbReference type="Proteomes" id="UP000677228">
    <property type="component" value="Unassembled WGS sequence"/>
</dbReference>
<feature type="region of interest" description="Disordered" evidence="1">
    <location>
        <begin position="1"/>
        <end position="142"/>
    </location>
</feature>
<dbReference type="AlphaFoldDB" id="A0A8S2FWI0"/>
<dbReference type="InterPro" id="IPR058029">
    <property type="entry name" value="Tubulin-bd_CENPJ"/>
</dbReference>
<feature type="domain" description="CENPJ tubulin-binding region" evidence="2">
    <location>
        <begin position="10"/>
        <end position="32"/>
    </location>
</feature>
<accession>A0A8S2FWI0</accession>
<evidence type="ECO:0000313" key="4">
    <source>
        <dbReference type="EMBL" id="CAF4374707.1"/>
    </source>
</evidence>
<name>A0A8S2FWI0_9BILA</name>
<feature type="compositionally biased region" description="Polar residues" evidence="1">
    <location>
        <begin position="108"/>
        <end position="142"/>
    </location>
</feature>
<reference evidence="3" key="1">
    <citation type="submission" date="2021-02" db="EMBL/GenBank/DDBJ databases">
        <authorList>
            <person name="Nowell W R."/>
        </authorList>
    </citation>
    <scope>NUCLEOTIDE SEQUENCE</scope>
</reference>
<dbReference type="Proteomes" id="UP000682733">
    <property type="component" value="Unassembled WGS sequence"/>
</dbReference>
<feature type="compositionally biased region" description="Polar residues" evidence="1">
    <location>
        <begin position="1"/>
        <end position="12"/>
    </location>
</feature>
<evidence type="ECO:0000313" key="3">
    <source>
        <dbReference type="EMBL" id="CAF1577093.1"/>
    </source>
</evidence>
<gene>
    <name evidence="3" type="ORF">OVA965_LOCUS40737</name>
    <name evidence="4" type="ORF">TMI583_LOCUS42231</name>
</gene>